<dbReference type="AlphaFoldDB" id="A0A972VYD0"/>
<accession>A0A972VYD0</accession>
<organism evidence="1 2">
    <name type="scientific">SAR86 cluster bacterium</name>
    <dbReference type="NCBI Taxonomy" id="2030880"/>
    <lineage>
        <taxon>Bacteria</taxon>
        <taxon>Pseudomonadati</taxon>
        <taxon>Pseudomonadota</taxon>
        <taxon>Gammaproteobacteria</taxon>
        <taxon>SAR86 cluster</taxon>
    </lineage>
</organism>
<evidence type="ECO:0000313" key="1">
    <source>
        <dbReference type="EMBL" id="NQV65846.1"/>
    </source>
</evidence>
<reference evidence="1" key="1">
    <citation type="submission" date="2020-05" db="EMBL/GenBank/DDBJ databases">
        <title>Sulfur intermediates as new biogeochemical hubs in an aquatic model microbial ecosystem.</title>
        <authorList>
            <person name="Vigneron A."/>
        </authorList>
    </citation>
    <scope>NUCLEOTIDE SEQUENCE</scope>
    <source>
        <strain evidence="1">Bin.250</strain>
    </source>
</reference>
<sequence>MRPRQAETRQVWDKVDFSLHAATPNSAQQGRRQMLGSLIEVLTVHD</sequence>
<dbReference type="EMBL" id="JABMOJ010000409">
    <property type="protein sequence ID" value="NQV65846.1"/>
    <property type="molecule type" value="Genomic_DNA"/>
</dbReference>
<proteinExistence type="predicted"/>
<evidence type="ECO:0000313" key="2">
    <source>
        <dbReference type="Proteomes" id="UP000754644"/>
    </source>
</evidence>
<comment type="caution">
    <text evidence="1">The sequence shown here is derived from an EMBL/GenBank/DDBJ whole genome shotgun (WGS) entry which is preliminary data.</text>
</comment>
<dbReference type="Proteomes" id="UP000754644">
    <property type="component" value="Unassembled WGS sequence"/>
</dbReference>
<name>A0A972VYD0_9GAMM</name>
<protein>
    <submittedName>
        <fullName evidence="1">Uncharacterized protein</fullName>
    </submittedName>
</protein>
<gene>
    <name evidence="1" type="ORF">HQ497_10835</name>
</gene>